<comment type="similarity">
    <text evidence="6">Belongs to the ABC-4 integral membrane protein family.</text>
</comment>
<accession>A0A7S7NQE1</accession>
<evidence type="ECO:0000313" key="10">
    <source>
        <dbReference type="EMBL" id="QOY87890.1"/>
    </source>
</evidence>
<dbReference type="InterPro" id="IPR050250">
    <property type="entry name" value="Macrolide_Exporter_MacB"/>
</dbReference>
<feature type="domain" description="ABC3 transporter permease C-terminal" evidence="8">
    <location>
        <begin position="353"/>
        <end position="473"/>
    </location>
</feature>
<dbReference type="KEGG" id="pfer:IRI77_35010"/>
<feature type="transmembrane region" description="Helical" evidence="7">
    <location>
        <begin position="403"/>
        <end position="421"/>
    </location>
</feature>
<dbReference type="InterPro" id="IPR025857">
    <property type="entry name" value="MacB_PCD"/>
</dbReference>
<dbReference type="InterPro" id="IPR047928">
    <property type="entry name" value="Perm_prefix_1"/>
</dbReference>
<feature type="domain" description="MacB-like periplasmic core" evidence="9">
    <location>
        <begin position="87"/>
        <end position="304"/>
    </location>
</feature>
<dbReference type="Pfam" id="PF12704">
    <property type="entry name" value="MacB_PCD"/>
    <property type="match status" value="2"/>
</dbReference>
<comment type="subcellular location">
    <subcellularLocation>
        <location evidence="1">Cell membrane</location>
        <topology evidence="1">Multi-pass membrane protein</topology>
    </subcellularLocation>
</comment>
<evidence type="ECO:0000256" key="5">
    <source>
        <dbReference type="ARBA" id="ARBA00023136"/>
    </source>
</evidence>
<organism evidence="10 11">
    <name type="scientific">Paludibaculum fermentans</name>
    <dbReference type="NCBI Taxonomy" id="1473598"/>
    <lineage>
        <taxon>Bacteria</taxon>
        <taxon>Pseudomonadati</taxon>
        <taxon>Acidobacteriota</taxon>
        <taxon>Terriglobia</taxon>
        <taxon>Bryobacterales</taxon>
        <taxon>Bryobacteraceae</taxon>
        <taxon>Paludibaculum</taxon>
    </lineage>
</organism>
<dbReference type="InterPro" id="IPR017800">
    <property type="entry name" value="ADOP"/>
</dbReference>
<dbReference type="NCBIfam" id="NF038403">
    <property type="entry name" value="perm_prefix_1"/>
    <property type="match status" value="1"/>
</dbReference>
<keyword evidence="4 7" id="KW-1133">Transmembrane helix</keyword>
<keyword evidence="5 7" id="KW-0472">Membrane</keyword>
<evidence type="ECO:0000313" key="11">
    <source>
        <dbReference type="Proteomes" id="UP000593892"/>
    </source>
</evidence>
<feature type="transmembrane region" description="Helical" evidence="7">
    <location>
        <begin position="83"/>
        <end position="108"/>
    </location>
</feature>
<evidence type="ECO:0000256" key="1">
    <source>
        <dbReference type="ARBA" id="ARBA00004651"/>
    </source>
</evidence>
<dbReference type="Pfam" id="PF02687">
    <property type="entry name" value="FtsX"/>
    <property type="match status" value="2"/>
</dbReference>
<dbReference type="NCBIfam" id="TIGR03434">
    <property type="entry name" value="ADOP"/>
    <property type="match status" value="1"/>
</dbReference>
<dbReference type="PANTHER" id="PTHR30572:SF4">
    <property type="entry name" value="ABC TRANSPORTER PERMEASE YTRF"/>
    <property type="match status" value="1"/>
</dbReference>
<name>A0A7S7NQE1_PALFE</name>
<evidence type="ECO:0000259" key="9">
    <source>
        <dbReference type="Pfam" id="PF12704"/>
    </source>
</evidence>
<dbReference type="GO" id="GO:0005886">
    <property type="term" value="C:plasma membrane"/>
    <property type="evidence" value="ECO:0007669"/>
    <property type="project" value="UniProtKB-SubCell"/>
</dbReference>
<feature type="transmembrane region" description="Helical" evidence="7">
    <location>
        <begin position="441"/>
        <end position="463"/>
    </location>
</feature>
<evidence type="ECO:0000256" key="4">
    <source>
        <dbReference type="ARBA" id="ARBA00022989"/>
    </source>
</evidence>
<evidence type="ECO:0000259" key="8">
    <source>
        <dbReference type="Pfam" id="PF02687"/>
    </source>
</evidence>
<dbReference type="GO" id="GO:0022857">
    <property type="term" value="F:transmembrane transporter activity"/>
    <property type="evidence" value="ECO:0007669"/>
    <property type="project" value="TreeGrafter"/>
</dbReference>
<dbReference type="PANTHER" id="PTHR30572">
    <property type="entry name" value="MEMBRANE COMPONENT OF TRANSPORTER-RELATED"/>
    <property type="match status" value="1"/>
</dbReference>
<evidence type="ECO:0000256" key="3">
    <source>
        <dbReference type="ARBA" id="ARBA00022692"/>
    </source>
</evidence>
<feature type="transmembrane region" description="Helical" evidence="7">
    <location>
        <begin position="810"/>
        <end position="829"/>
    </location>
</feature>
<feature type="transmembrane region" description="Helical" evidence="7">
    <location>
        <begin position="841"/>
        <end position="861"/>
    </location>
</feature>
<dbReference type="AlphaFoldDB" id="A0A7S7NQE1"/>
<reference evidence="10 11" key="1">
    <citation type="submission" date="2020-10" db="EMBL/GenBank/DDBJ databases">
        <title>Complete genome sequence of Paludibaculum fermentans P105T, a facultatively anaerobic acidobacterium capable of dissimilatory Fe(III) reduction.</title>
        <authorList>
            <person name="Dedysh S.N."/>
            <person name="Beletsky A.V."/>
            <person name="Kulichevskaya I.S."/>
            <person name="Mardanov A.V."/>
            <person name="Ravin N.V."/>
        </authorList>
    </citation>
    <scope>NUCLEOTIDE SEQUENCE [LARGE SCALE GENOMIC DNA]</scope>
    <source>
        <strain evidence="10 11">P105</strain>
    </source>
</reference>
<feature type="transmembrane region" description="Helical" evidence="7">
    <location>
        <begin position="348"/>
        <end position="371"/>
    </location>
</feature>
<sequence>MAMFWRRKRSVNDFQEEIRAHLELEAEALKQEGLSEREARLAAKKAFGNVLGAEERFYEKNRLRWLDEFSQDLRHGLRMMRKAPGFTAAVVATLALGMGANTAIFSLIDAVLLRSLPVQAPEQLVFLAAAGPKGRGPAPPYPCFERFRTQTASYSGMAAFTNTDVGIRFDGPIEQVDAARVSGDYFRLLGIKPAAGRLLTPEDARLDPPVAVISYDFWQRRFGGSPSAIGHTFKWDGVMGGQLFTIVGVTAAEFRGLLPGRTDDLTIPMSLTDEMLKDTGSWWFSAVARLKPGVNPEVARQETDRIFQTFMDEFPVPAEVRRNNFHHLELAPASQGLDQLRRRFSKPLWALMVVVGLVLLIACANITNLLLARSAQRAREFALRVAIGAGRGRLFRQLLTETGLLFAAGAVTGLLVALWAVRGLTSFFAGGARPIQLEVHWDWRVLGFTVGASLLASLLFGAAPMLRALRSDPNGAMKDGGRSTMSRGGGRLGQLLVAFQVALSLILLVGATLFLRTLQNLHRQDMGFNVSRVALVGVHLPHDSYPEAENRTALWDRLLPEVRSLPGVEAAALSSMTPLDGNGRGVAFDAPGFQSESREAHSIGLITASDGYFRTLGIPLLRGRDFTDRDRAGTPYVGLINESARKHFFGDKDPIGTDVVMNKRTVRIIGVVSDVMQEDLRKAPRRFLYISIRQPMDMGARQTLSVKTAGDPELVLPAVLARLRGLGPDVHILRSGTLARQMDEWLIQERLISTLATAFGLLALVLSAVGLYGVLSYSVARKTSEIGVRMALGAMPGQVAWSILRRTMGVIALGLAVGIPVSVLVSHAAESMLFGVTPADGVSQLIAAALLGLVAMAAGYLPARRAGRVDPLTALRHE</sequence>
<dbReference type="InterPro" id="IPR003838">
    <property type="entry name" value="ABC3_permease_C"/>
</dbReference>
<evidence type="ECO:0000256" key="7">
    <source>
        <dbReference type="SAM" id="Phobius"/>
    </source>
</evidence>
<keyword evidence="11" id="KW-1185">Reference proteome</keyword>
<feature type="transmembrane region" description="Helical" evidence="7">
    <location>
        <begin position="495"/>
        <end position="515"/>
    </location>
</feature>
<dbReference type="Proteomes" id="UP000593892">
    <property type="component" value="Chromosome"/>
</dbReference>
<dbReference type="RefSeq" id="WP_194449557.1">
    <property type="nucleotide sequence ID" value="NZ_CP063849.1"/>
</dbReference>
<feature type="domain" description="ABC3 transporter permease C-terminal" evidence="8">
    <location>
        <begin position="758"/>
        <end position="870"/>
    </location>
</feature>
<evidence type="ECO:0000256" key="6">
    <source>
        <dbReference type="ARBA" id="ARBA00038076"/>
    </source>
</evidence>
<evidence type="ECO:0000256" key="2">
    <source>
        <dbReference type="ARBA" id="ARBA00022475"/>
    </source>
</evidence>
<keyword evidence="2" id="KW-1003">Cell membrane</keyword>
<feature type="domain" description="MacB-like periplasmic core" evidence="9">
    <location>
        <begin position="501"/>
        <end position="695"/>
    </location>
</feature>
<feature type="transmembrane region" description="Helical" evidence="7">
    <location>
        <begin position="758"/>
        <end position="780"/>
    </location>
</feature>
<keyword evidence="3 7" id="KW-0812">Transmembrane</keyword>
<proteinExistence type="inferred from homology"/>
<protein>
    <submittedName>
        <fullName evidence="10">ABC transporter permease</fullName>
    </submittedName>
</protein>
<dbReference type="EMBL" id="CP063849">
    <property type="protein sequence ID" value="QOY87890.1"/>
    <property type="molecule type" value="Genomic_DNA"/>
</dbReference>
<gene>
    <name evidence="10" type="ORF">IRI77_35010</name>
</gene>